<dbReference type="SUPFAM" id="SSF52540">
    <property type="entry name" value="P-loop containing nucleoside triphosphate hydrolases"/>
    <property type="match status" value="1"/>
</dbReference>
<dbReference type="CDD" id="cd03112">
    <property type="entry name" value="CobW-like"/>
    <property type="match status" value="1"/>
</dbReference>
<keyword evidence="3" id="KW-1185">Reference proteome</keyword>
<name>A0A4Y7XAJ8_9GAMM</name>
<feature type="domain" description="CobW/HypB/UreG nucleotide-binding" evidence="1">
    <location>
        <begin position="11"/>
        <end position="181"/>
    </location>
</feature>
<dbReference type="Gene3D" id="3.40.50.300">
    <property type="entry name" value="P-loop containing nucleotide triphosphate hydrolases"/>
    <property type="match status" value="1"/>
</dbReference>
<protein>
    <submittedName>
        <fullName evidence="2">Cobalamin biosynthesis protein CobW</fullName>
    </submittedName>
</protein>
<dbReference type="GO" id="GO:0005737">
    <property type="term" value="C:cytoplasm"/>
    <property type="evidence" value="ECO:0007669"/>
    <property type="project" value="TreeGrafter"/>
</dbReference>
<proteinExistence type="predicted"/>
<dbReference type="STRING" id="1120977.GCA_000619845_01989"/>
<accession>A0A4Y7XAJ8</accession>
<dbReference type="Proteomes" id="UP000297834">
    <property type="component" value="Unassembled WGS sequence"/>
</dbReference>
<gene>
    <name evidence="2" type="ORF">E2B99_10370</name>
</gene>
<organism evidence="2 3">
    <name type="scientific">Alkanindiges illinoisensis</name>
    <dbReference type="NCBI Taxonomy" id="197183"/>
    <lineage>
        <taxon>Bacteria</taxon>
        <taxon>Pseudomonadati</taxon>
        <taxon>Pseudomonadota</taxon>
        <taxon>Gammaproteobacteria</taxon>
        <taxon>Moraxellales</taxon>
        <taxon>Moraxellaceae</taxon>
        <taxon>Alkanindiges</taxon>
    </lineage>
</organism>
<evidence type="ECO:0000313" key="3">
    <source>
        <dbReference type="Proteomes" id="UP000297834"/>
    </source>
</evidence>
<evidence type="ECO:0000259" key="1">
    <source>
        <dbReference type="Pfam" id="PF02492"/>
    </source>
</evidence>
<reference evidence="2 3" key="1">
    <citation type="submission" date="2019-03" db="EMBL/GenBank/DDBJ databases">
        <title>Alkanindiges illinoisensis: a potential pathogenic isolated from ascites of a gastric cancer patient with abdominal metastasis.</title>
        <authorList>
            <person name="Hu X."/>
            <person name="Yang B."/>
            <person name="Yan X."/>
            <person name="Lin L."/>
            <person name="Zhao H."/>
            <person name="Zhou F."/>
            <person name="Su B."/>
            <person name="Chen J."/>
            <person name="Rui Y."/>
            <person name="Wang Q."/>
            <person name="Zheng L."/>
        </authorList>
    </citation>
    <scope>NUCLEOTIDE SEQUENCE [LARGE SCALE GENOMIC DNA]</scope>
    <source>
        <strain evidence="2 3">NFYY 23406</strain>
    </source>
</reference>
<sequence>MVQASAIQAVPTHIITGFLGAGKTTVLNGLLAQKPVGETWAVLMNEFGKIGVDQALIRQQDGIAIKEVIGGCLCCTSQLPMQVALSRLLQQTKPDRLFIEPTGLAHADQLIDQLGQAHWQTSLQLQAVVCVVSAAMLLDARYRQHSILLSQLEVSDILLVSHADEMQPAHEQAMQQLIAQYPKFEQQVYLIEQGRLDFQYINYRPAHHSIQPRPLLNPVIVGQKPIGPKSFGHKLLELTEQPADSSTSALEPPFHYVEQAIGHEVAGWCLPAVWQFEQKALIDCLLTASNWLRIKGVVHTEQGWIAINFSPTQLNYHSHDGFGDNRLEIIVTTENSTEKSSNTTDWQTFERKLLACLRSPQVEQLMP</sequence>
<comment type="caution">
    <text evidence="2">The sequence shown here is derived from an EMBL/GenBank/DDBJ whole genome shotgun (WGS) entry which is preliminary data.</text>
</comment>
<dbReference type="OrthoDB" id="9808822at2"/>
<dbReference type="InterPro" id="IPR051316">
    <property type="entry name" value="Zinc-reg_GTPase_activator"/>
</dbReference>
<dbReference type="PANTHER" id="PTHR13748:SF46">
    <property type="entry name" value="ZINC CHAPERONE YEIR"/>
    <property type="match status" value="1"/>
</dbReference>
<dbReference type="Pfam" id="PF02492">
    <property type="entry name" value="cobW"/>
    <property type="match status" value="1"/>
</dbReference>
<dbReference type="PANTHER" id="PTHR13748">
    <property type="entry name" value="COBW-RELATED"/>
    <property type="match status" value="1"/>
</dbReference>
<dbReference type="AlphaFoldDB" id="A0A4Y7XAJ8"/>
<dbReference type="EMBL" id="SNTY01000047">
    <property type="protein sequence ID" value="TEU25074.1"/>
    <property type="molecule type" value="Genomic_DNA"/>
</dbReference>
<dbReference type="InterPro" id="IPR003495">
    <property type="entry name" value="CobW/HypB/UreG_nucleotide-bd"/>
</dbReference>
<evidence type="ECO:0000313" key="2">
    <source>
        <dbReference type="EMBL" id="TEU25074.1"/>
    </source>
</evidence>
<dbReference type="InterPro" id="IPR027417">
    <property type="entry name" value="P-loop_NTPase"/>
</dbReference>